<keyword evidence="7" id="KW-1185">Reference proteome</keyword>
<dbReference type="EMBL" id="BMGB01000001">
    <property type="protein sequence ID" value="GGB01162.1"/>
    <property type="molecule type" value="Genomic_DNA"/>
</dbReference>
<organism evidence="6 7">
    <name type="scientific">Conyzicola nivalis</name>
    <dbReference type="NCBI Taxonomy" id="1477021"/>
    <lineage>
        <taxon>Bacteria</taxon>
        <taxon>Bacillati</taxon>
        <taxon>Actinomycetota</taxon>
        <taxon>Actinomycetes</taxon>
        <taxon>Micrococcales</taxon>
        <taxon>Microbacteriaceae</taxon>
        <taxon>Conyzicola</taxon>
    </lineage>
</organism>
<accession>A0A916SHY6</accession>
<dbReference type="CDD" id="cd01097">
    <property type="entry name" value="Tetrahydromethanopterin_reductase"/>
    <property type="match status" value="1"/>
</dbReference>
<keyword evidence="4" id="KW-0503">Monooxygenase</keyword>
<dbReference type="Pfam" id="PF00296">
    <property type="entry name" value="Bac_luciferase"/>
    <property type="match status" value="1"/>
</dbReference>
<dbReference type="PANTHER" id="PTHR42847:SF8">
    <property type="entry name" value="CONSERVED PROTEIN"/>
    <property type="match status" value="1"/>
</dbReference>
<evidence type="ECO:0000259" key="5">
    <source>
        <dbReference type="Pfam" id="PF00296"/>
    </source>
</evidence>
<name>A0A916SHY6_9MICO</name>
<dbReference type="SUPFAM" id="SSF51679">
    <property type="entry name" value="Bacterial luciferase-like"/>
    <property type="match status" value="1"/>
</dbReference>
<dbReference type="Gene3D" id="3.20.20.30">
    <property type="entry name" value="Luciferase-like domain"/>
    <property type="match status" value="1"/>
</dbReference>
<dbReference type="GO" id="GO:0046306">
    <property type="term" value="P:alkanesulfonate catabolic process"/>
    <property type="evidence" value="ECO:0007669"/>
    <property type="project" value="TreeGrafter"/>
</dbReference>
<evidence type="ECO:0000256" key="2">
    <source>
        <dbReference type="ARBA" id="ARBA00022643"/>
    </source>
</evidence>
<evidence type="ECO:0000256" key="3">
    <source>
        <dbReference type="ARBA" id="ARBA00023002"/>
    </source>
</evidence>
<proteinExistence type="predicted"/>
<evidence type="ECO:0000313" key="7">
    <source>
        <dbReference type="Proteomes" id="UP000606922"/>
    </source>
</evidence>
<evidence type="ECO:0000256" key="4">
    <source>
        <dbReference type="ARBA" id="ARBA00023033"/>
    </source>
</evidence>
<dbReference type="InterPro" id="IPR036661">
    <property type="entry name" value="Luciferase-like_sf"/>
</dbReference>
<keyword evidence="1" id="KW-0285">Flavoprotein</keyword>
<dbReference type="GO" id="GO:0008726">
    <property type="term" value="F:alkanesulfonate monooxygenase activity"/>
    <property type="evidence" value="ECO:0007669"/>
    <property type="project" value="TreeGrafter"/>
</dbReference>
<dbReference type="InterPro" id="IPR011251">
    <property type="entry name" value="Luciferase-like_dom"/>
</dbReference>
<evidence type="ECO:0000256" key="1">
    <source>
        <dbReference type="ARBA" id="ARBA00022630"/>
    </source>
</evidence>
<evidence type="ECO:0000313" key="6">
    <source>
        <dbReference type="EMBL" id="GGB01162.1"/>
    </source>
</evidence>
<gene>
    <name evidence="6" type="ORF">GCM10010979_14620</name>
</gene>
<keyword evidence="2" id="KW-0288">FMN</keyword>
<reference evidence="6" key="1">
    <citation type="journal article" date="2014" name="Int. J. Syst. Evol. Microbiol.">
        <title>Complete genome sequence of Corynebacterium casei LMG S-19264T (=DSM 44701T), isolated from a smear-ripened cheese.</title>
        <authorList>
            <consortium name="US DOE Joint Genome Institute (JGI-PGF)"/>
            <person name="Walter F."/>
            <person name="Albersmeier A."/>
            <person name="Kalinowski J."/>
            <person name="Ruckert C."/>
        </authorList>
    </citation>
    <scope>NUCLEOTIDE SEQUENCE</scope>
    <source>
        <strain evidence="6">CGMCC 1.12813</strain>
    </source>
</reference>
<comment type="caution">
    <text evidence="6">The sequence shown here is derived from an EMBL/GenBank/DDBJ whole genome shotgun (WGS) entry which is preliminary data.</text>
</comment>
<dbReference type="Proteomes" id="UP000606922">
    <property type="component" value="Unassembled WGS sequence"/>
</dbReference>
<dbReference type="InterPro" id="IPR050172">
    <property type="entry name" value="SsuD_RutA_monooxygenase"/>
</dbReference>
<feature type="domain" description="Luciferase-like" evidence="5">
    <location>
        <begin position="10"/>
        <end position="233"/>
    </location>
</feature>
<keyword evidence="3" id="KW-0560">Oxidoreductase</keyword>
<sequence length="267" mass="29451">MTTAANRPVRIGAQIAPQHASYAKIRETAAELEDLGVDVIFNWDHFFPLHGDPDGLHFESWTMLAALAEQTSRVEIGALVNCNSYRNANLQADMARTIDHISAKESGVGRFIFGTGSGWFERDYDEYGYEFGTVGGRLDALAENLPVISERWGKLNPAPTRKIPVLIGGGGEKKTLRIVATHADIWHSFSDALTLERKLGILEQHGTAVGRDTSEIEISTEVAKRSVAEADEQYDLGARLFTVGISGPHYDLAPVRDWLSWRDAKNS</sequence>
<dbReference type="InterPro" id="IPR022480">
    <property type="entry name" value="F420_MSMEG2906"/>
</dbReference>
<dbReference type="NCBIfam" id="TIGR03856">
    <property type="entry name" value="F420_MSMEG_2906"/>
    <property type="match status" value="1"/>
</dbReference>
<dbReference type="AlphaFoldDB" id="A0A916SHY6"/>
<dbReference type="RefSeq" id="WP_188509990.1">
    <property type="nucleotide sequence ID" value="NZ_BMGB01000001.1"/>
</dbReference>
<dbReference type="PANTHER" id="PTHR42847">
    <property type="entry name" value="ALKANESULFONATE MONOOXYGENASE"/>
    <property type="match status" value="1"/>
</dbReference>
<reference evidence="6" key="2">
    <citation type="submission" date="2020-09" db="EMBL/GenBank/DDBJ databases">
        <authorList>
            <person name="Sun Q."/>
            <person name="Zhou Y."/>
        </authorList>
    </citation>
    <scope>NUCLEOTIDE SEQUENCE</scope>
    <source>
        <strain evidence="6">CGMCC 1.12813</strain>
    </source>
</reference>
<protein>
    <submittedName>
        <fullName evidence="6">LLM class F420-dependent oxidoreductase</fullName>
    </submittedName>
</protein>